<gene>
    <name evidence="1" type="ORF">CISIN_1g032427mg</name>
</gene>
<dbReference type="PANTHER" id="PTHR34661:SF2">
    <property type="entry name" value="SHSP DOMAIN-CONTAINING PROTEIN"/>
    <property type="match status" value="1"/>
</dbReference>
<accession>A0A067H2V4</accession>
<protein>
    <recommendedName>
        <fullName evidence="3">SHSP domain-containing protein</fullName>
    </recommendedName>
</protein>
<sequence>MDVLKYADHPRMKPLVVVEGSAKEGCGAPPLGLYDIGVSDKAYLFRVSLPGARKDTSNLKCIIRRNGNVQIQGVMTEGDVAKNSSKVYKMLQQQLCPPGEFTVSFSLPGPVDPRLFHPQFRQDGILEGVVMKHRKAGKYLS</sequence>
<organism evidence="1 2">
    <name type="scientific">Citrus sinensis</name>
    <name type="common">Sweet orange</name>
    <name type="synonym">Citrus aurantium var. sinensis</name>
    <dbReference type="NCBI Taxonomy" id="2711"/>
    <lineage>
        <taxon>Eukaryota</taxon>
        <taxon>Viridiplantae</taxon>
        <taxon>Streptophyta</taxon>
        <taxon>Embryophyta</taxon>
        <taxon>Tracheophyta</taxon>
        <taxon>Spermatophyta</taxon>
        <taxon>Magnoliopsida</taxon>
        <taxon>eudicotyledons</taxon>
        <taxon>Gunneridae</taxon>
        <taxon>Pentapetalae</taxon>
        <taxon>rosids</taxon>
        <taxon>malvids</taxon>
        <taxon>Sapindales</taxon>
        <taxon>Rutaceae</taxon>
        <taxon>Aurantioideae</taxon>
        <taxon>Citrus</taxon>
    </lineage>
</organism>
<dbReference type="SMR" id="A0A067H2V4"/>
<dbReference type="InterPro" id="IPR039321">
    <property type="entry name" value="IDM2/3-like"/>
</dbReference>
<dbReference type="Proteomes" id="UP000027120">
    <property type="component" value="Unassembled WGS sequence"/>
</dbReference>
<dbReference type="GO" id="GO:0005634">
    <property type="term" value="C:nucleus"/>
    <property type="evidence" value="ECO:0000318"/>
    <property type="project" value="GO_Central"/>
</dbReference>
<dbReference type="CDD" id="cd06464">
    <property type="entry name" value="ACD_sHsps-like"/>
    <property type="match status" value="1"/>
</dbReference>
<dbReference type="AlphaFoldDB" id="A0A067H2V4"/>
<dbReference type="Gene3D" id="2.60.40.790">
    <property type="match status" value="1"/>
</dbReference>
<dbReference type="EMBL" id="KK784874">
    <property type="protein sequence ID" value="KDO85219.1"/>
    <property type="molecule type" value="Genomic_DNA"/>
</dbReference>
<dbReference type="EMBL" id="KK784874">
    <property type="protein sequence ID" value="KDO85220.1"/>
    <property type="molecule type" value="Genomic_DNA"/>
</dbReference>
<name>A0A067H2V4_CITSI</name>
<dbReference type="InterPro" id="IPR008978">
    <property type="entry name" value="HSP20-like_chaperone"/>
</dbReference>
<proteinExistence type="predicted"/>
<evidence type="ECO:0008006" key="3">
    <source>
        <dbReference type="Google" id="ProtNLM"/>
    </source>
</evidence>
<dbReference type="PANTHER" id="PTHR34661">
    <property type="entry name" value="INCREASED DNA METHYLATION 3"/>
    <property type="match status" value="1"/>
</dbReference>
<dbReference type="FunFam" id="2.60.40.790:FF:000049">
    <property type="entry name" value="Increased DNA methylation 3"/>
    <property type="match status" value="1"/>
</dbReference>
<evidence type="ECO:0000313" key="2">
    <source>
        <dbReference type="Proteomes" id="UP000027120"/>
    </source>
</evidence>
<reference evidence="1 2" key="1">
    <citation type="submission" date="2014-04" db="EMBL/GenBank/DDBJ databases">
        <authorList>
            <consortium name="International Citrus Genome Consortium"/>
            <person name="Gmitter F."/>
            <person name="Chen C."/>
            <person name="Farmerie W."/>
            <person name="Harkins T."/>
            <person name="Desany B."/>
            <person name="Mohiuddin M."/>
            <person name="Kodira C."/>
            <person name="Borodovsky M."/>
            <person name="Lomsadze A."/>
            <person name="Burns P."/>
            <person name="Jenkins J."/>
            <person name="Prochnik S."/>
            <person name="Shu S."/>
            <person name="Chapman J."/>
            <person name="Pitluck S."/>
            <person name="Schmutz J."/>
            <person name="Rokhsar D."/>
        </authorList>
    </citation>
    <scope>NUCLEOTIDE SEQUENCE</scope>
</reference>
<dbReference type="EMBL" id="KK784874">
    <property type="protein sequence ID" value="KDO85221.1"/>
    <property type="molecule type" value="Genomic_DNA"/>
</dbReference>
<evidence type="ECO:0000313" key="1">
    <source>
        <dbReference type="EMBL" id="KDO85220.1"/>
    </source>
</evidence>
<keyword evidence="2" id="KW-1185">Reference proteome</keyword>